<keyword evidence="2" id="KW-1185">Reference proteome</keyword>
<sequence length="171" mass="19185">MLILVRHAMPAFGPQAPPHQWPLSEDGRTAATLLADILPKDSRLVASAEPKAWQTLEPAGQPERDPRFNEIWRTEPWGGNYRQRRREYVEGVDHPEWEPRAQVAERFGAAVAEHLAIADDRPLVVATHGMAMTVWLTARIGLSDPGTFWAELQFPDAHRVDLETGTIARAL</sequence>
<dbReference type="InParanoid" id="C7Q1J2"/>
<dbReference type="Proteomes" id="UP000000851">
    <property type="component" value="Chromosome"/>
</dbReference>
<evidence type="ECO:0000313" key="2">
    <source>
        <dbReference type="Proteomes" id="UP000000851"/>
    </source>
</evidence>
<reference evidence="1 2" key="1">
    <citation type="journal article" date="2009" name="Stand. Genomic Sci.">
        <title>Complete genome sequence of Catenulispora acidiphila type strain (ID 139908).</title>
        <authorList>
            <person name="Copeland A."/>
            <person name="Lapidus A."/>
            <person name="Glavina Del Rio T."/>
            <person name="Nolan M."/>
            <person name="Lucas S."/>
            <person name="Chen F."/>
            <person name="Tice H."/>
            <person name="Cheng J.F."/>
            <person name="Bruce D."/>
            <person name="Goodwin L."/>
            <person name="Pitluck S."/>
            <person name="Mikhailova N."/>
            <person name="Pati A."/>
            <person name="Ivanova N."/>
            <person name="Mavromatis K."/>
            <person name="Chen A."/>
            <person name="Palaniappan K."/>
            <person name="Chain P."/>
            <person name="Land M."/>
            <person name="Hauser L."/>
            <person name="Chang Y.J."/>
            <person name="Jeffries C.D."/>
            <person name="Chertkov O."/>
            <person name="Brettin T."/>
            <person name="Detter J.C."/>
            <person name="Han C."/>
            <person name="Ali Z."/>
            <person name="Tindall B.J."/>
            <person name="Goker M."/>
            <person name="Bristow J."/>
            <person name="Eisen J.A."/>
            <person name="Markowitz V."/>
            <person name="Hugenholtz P."/>
            <person name="Kyrpides N.C."/>
            <person name="Klenk H.P."/>
        </authorList>
    </citation>
    <scope>NUCLEOTIDE SEQUENCE [LARGE SCALE GENOMIC DNA]</scope>
    <source>
        <strain evidence="2">DSM 44928 / JCM 14897 / NBRC 102108 / NRRL B-24433 / ID139908</strain>
    </source>
</reference>
<dbReference type="Gene3D" id="3.40.50.1240">
    <property type="entry name" value="Phosphoglycerate mutase-like"/>
    <property type="match status" value="1"/>
</dbReference>
<dbReference type="SUPFAM" id="SSF53254">
    <property type="entry name" value="Phosphoglycerate mutase-like"/>
    <property type="match status" value="1"/>
</dbReference>
<dbReference type="KEGG" id="cai:Caci_4861"/>
<dbReference type="InterPro" id="IPR013078">
    <property type="entry name" value="His_Pase_superF_clade-1"/>
</dbReference>
<dbReference type="Pfam" id="PF00300">
    <property type="entry name" value="His_Phos_1"/>
    <property type="match status" value="1"/>
</dbReference>
<dbReference type="EMBL" id="CP001700">
    <property type="protein sequence ID" value="ACU73721.1"/>
    <property type="molecule type" value="Genomic_DNA"/>
</dbReference>
<dbReference type="STRING" id="479433.Caci_4861"/>
<dbReference type="InterPro" id="IPR029033">
    <property type="entry name" value="His_PPase_superfam"/>
</dbReference>
<dbReference type="eggNOG" id="COG0406">
    <property type="taxonomic scope" value="Bacteria"/>
</dbReference>
<dbReference type="OrthoDB" id="3288205at2"/>
<proteinExistence type="predicted"/>
<name>C7Q1J2_CATAD</name>
<dbReference type="AlphaFoldDB" id="C7Q1J2"/>
<dbReference type="RefSeq" id="WP_015793450.1">
    <property type="nucleotide sequence ID" value="NC_013131.1"/>
</dbReference>
<accession>C7Q1J2</accession>
<protein>
    <submittedName>
        <fullName evidence="1">Phosphoglycerate mutase</fullName>
    </submittedName>
</protein>
<evidence type="ECO:0000313" key="1">
    <source>
        <dbReference type="EMBL" id="ACU73721.1"/>
    </source>
</evidence>
<dbReference type="HOGENOM" id="CLU_1601692_0_0_11"/>
<gene>
    <name evidence="1" type="ordered locus">Caci_4861</name>
</gene>
<organism evidence="1 2">
    <name type="scientific">Catenulispora acidiphila (strain DSM 44928 / JCM 14897 / NBRC 102108 / NRRL B-24433 / ID139908)</name>
    <dbReference type="NCBI Taxonomy" id="479433"/>
    <lineage>
        <taxon>Bacteria</taxon>
        <taxon>Bacillati</taxon>
        <taxon>Actinomycetota</taxon>
        <taxon>Actinomycetes</taxon>
        <taxon>Catenulisporales</taxon>
        <taxon>Catenulisporaceae</taxon>
        <taxon>Catenulispora</taxon>
    </lineage>
</organism>